<organism evidence="2 3">
    <name type="scientific">Geococcyx californianus</name>
    <name type="common">Greater roadrunner</name>
    <name type="synonym">Saurothera californiana</name>
    <dbReference type="NCBI Taxonomy" id="8947"/>
    <lineage>
        <taxon>Eukaryota</taxon>
        <taxon>Metazoa</taxon>
        <taxon>Chordata</taxon>
        <taxon>Craniata</taxon>
        <taxon>Vertebrata</taxon>
        <taxon>Euteleostomi</taxon>
        <taxon>Archelosauria</taxon>
        <taxon>Archosauria</taxon>
        <taxon>Dinosauria</taxon>
        <taxon>Saurischia</taxon>
        <taxon>Theropoda</taxon>
        <taxon>Coelurosauria</taxon>
        <taxon>Aves</taxon>
        <taxon>Neognathae</taxon>
        <taxon>Neoaves</taxon>
        <taxon>Otidimorphae</taxon>
        <taxon>Cuculiformes</taxon>
        <taxon>Neomorphidae</taxon>
        <taxon>Geococcyx</taxon>
    </lineage>
</organism>
<feature type="domain" description="Glucosamine/galactosamine-6-phosphate isomerase" evidence="1">
    <location>
        <begin position="2"/>
        <end position="71"/>
    </location>
</feature>
<evidence type="ECO:0000313" key="3">
    <source>
        <dbReference type="Proteomes" id="UP000531151"/>
    </source>
</evidence>
<dbReference type="InterPro" id="IPR006148">
    <property type="entry name" value="Glc/Gal-6P_isomerase"/>
</dbReference>
<keyword evidence="3" id="KW-1185">Reference proteome</keyword>
<dbReference type="AlphaFoldDB" id="A0A7K4JSR9"/>
<dbReference type="OrthoDB" id="432544at2759"/>
<proteinExistence type="predicted"/>
<dbReference type="Gene3D" id="3.40.50.1360">
    <property type="match status" value="1"/>
</dbReference>
<dbReference type="EMBL" id="VWPV01040699">
    <property type="protein sequence ID" value="NWH67519.1"/>
    <property type="molecule type" value="Genomic_DNA"/>
</dbReference>
<dbReference type="SUPFAM" id="SSF100950">
    <property type="entry name" value="NagB/RpiA/CoA transferase-like"/>
    <property type="match status" value="1"/>
</dbReference>
<evidence type="ECO:0000259" key="1">
    <source>
        <dbReference type="Pfam" id="PF01182"/>
    </source>
</evidence>
<accession>A0A7K4JSR9</accession>
<comment type="caution">
    <text evidence="2">The sequence shown here is derived from an EMBL/GenBank/DDBJ whole genome shotgun (WGS) entry which is preliminary data.</text>
</comment>
<gene>
    <name evidence="2" type="primary">Pgls</name>
    <name evidence="2" type="ORF">GEOCAL_R14425</name>
</gene>
<sequence>AALAALVAERAASAGPEGFSLALSGGSLVEILARSLPAAVAGTDTSRWLLALCDERLVPPGHPESTGGAYRVRGHRG</sequence>
<feature type="non-terminal residue" evidence="2">
    <location>
        <position position="1"/>
    </location>
</feature>
<reference evidence="2 3" key="1">
    <citation type="submission" date="2019-09" db="EMBL/GenBank/DDBJ databases">
        <title>Bird 10,000 Genomes (B10K) Project - Family phase.</title>
        <authorList>
            <person name="Zhang G."/>
        </authorList>
    </citation>
    <scope>NUCLEOTIDE SEQUENCE [LARGE SCALE GENOMIC DNA]</scope>
    <source>
        <strain evidence="2">B10K-CU-031-07</strain>
        <tissue evidence="2">Muscle</tissue>
    </source>
</reference>
<dbReference type="Pfam" id="PF01182">
    <property type="entry name" value="Glucosamine_iso"/>
    <property type="match status" value="1"/>
</dbReference>
<dbReference type="Proteomes" id="UP000531151">
    <property type="component" value="Unassembled WGS sequence"/>
</dbReference>
<dbReference type="GO" id="GO:0005975">
    <property type="term" value="P:carbohydrate metabolic process"/>
    <property type="evidence" value="ECO:0007669"/>
    <property type="project" value="InterPro"/>
</dbReference>
<protein>
    <submittedName>
        <fullName evidence="2">6PGL phosphogluconolactonase</fullName>
    </submittedName>
</protein>
<evidence type="ECO:0000313" key="2">
    <source>
        <dbReference type="EMBL" id="NWH67519.1"/>
    </source>
</evidence>
<name>A0A7K4JSR9_GEOCA</name>
<dbReference type="InterPro" id="IPR037171">
    <property type="entry name" value="NagB/RpiA_transferase-like"/>
</dbReference>
<feature type="non-terminal residue" evidence="2">
    <location>
        <position position="77"/>
    </location>
</feature>